<gene>
    <name evidence="2" type="primary">pepT_3</name>
    <name evidence="2" type="ORF">NCTC9381_03240</name>
</gene>
<dbReference type="Gene3D" id="3.40.630.10">
    <property type="entry name" value="Zn peptidases"/>
    <property type="match status" value="1"/>
</dbReference>
<keyword evidence="2" id="KW-0378">Hydrolase</keyword>
<proteinExistence type="predicted"/>
<evidence type="ECO:0000256" key="1">
    <source>
        <dbReference type="SAM" id="MobiDB-lite"/>
    </source>
</evidence>
<feature type="region of interest" description="Disordered" evidence="1">
    <location>
        <begin position="61"/>
        <end position="87"/>
    </location>
</feature>
<dbReference type="AlphaFoldDB" id="A0A379AIC6"/>
<keyword evidence="2" id="KW-0645">Protease</keyword>
<protein>
    <submittedName>
        <fullName evidence="2">Peptidase T</fullName>
        <ecNumber evidence="2">3.4.11.4</ecNumber>
    </submittedName>
</protein>
<dbReference type="EC" id="3.4.11.4" evidence="2"/>
<evidence type="ECO:0000313" key="3">
    <source>
        <dbReference type="Proteomes" id="UP000254640"/>
    </source>
</evidence>
<accession>A0A379AIC6</accession>
<dbReference type="Proteomes" id="UP000254640">
    <property type="component" value="Unassembled WGS sequence"/>
</dbReference>
<name>A0A379AIC6_ENTAG</name>
<feature type="compositionally biased region" description="Basic residues" evidence="1">
    <location>
        <begin position="78"/>
        <end position="87"/>
    </location>
</feature>
<sequence>MDRRCRGKGCLARNIFTGGYNYHGKHEFASLNIMAKSVEVIVRLSELAAQKEELNPQAQKRLSATAAREPDSVSAQIIRRRSTSIRH</sequence>
<organism evidence="2 3">
    <name type="scientific">Enterobacter agglomerans</name>
    <name type="common">Erwinia herbicola</name>
    <name type="synonym">Pantoea agglomerans</name>
    <dbReference type="NCBI Taxonomy" id="549"/>
    <lineage>
        <taxon>Bacteria</taxon>
        <taxon>Pseudomonadati</taxon>
        <taxon>Pseudomonadota</taxon>
        <taxon>Gammaproteobacteria</taxon>
        <taxon>Enterobacterales</taxon>
        <taxon>Erwiniaceae</taxon>
        <taxon>Pantoea</taxon>
        <taxon>Pantoea agglomerans group</taxon>
    </lineage>
</organism>
<keyword evidence="2" id="KW-0031">Aminopeptidase</keyword>
<evidence type="ECO:0000313" key="2">
    <source>
        <dbReference type="EMBL" id="SUB17318.1"/>
    </source>
</evidence>
<dbReference type="GO" id="GO:0045148">
    <property type="term" value="F:tripeptide aminopeptidase activity"/>
    <property type="evidence" value="ECO:0007669"/>
    <property type="project" value="UniProtKB-EC"/>
</dbReference>
<reference evidence="2 3" key="1">
    <citation type="submission" date="2018-06" db="EMBL/GenBank/DDBJ databases">
        <authorList>
            <consortium name="Pathogen Informatics"/>
            <person name="Doyle S."/>
        </authorList>
    </citation>
    <scope>NUCLEOTIDE SEQUENCE [LARGE SCALE GENOMIC DNA]</scope>
    <source>
        <strain evidence="2 3">NCTC9381</strain>
    </source>
</reference>
<dbReference type="EMBL" id="UGSO01000001">
    <property type="protein sequence ID" value="SUB17318.1"/>
    <property type="molecule type" value="Genomic_DNA"/>
</dbReference>
<keyword evidence="3" id="KW-1185">Reference proteome</keyword>